<dbReference type="Proteomes" id="UP000050525">
    <property type="component" value="Unassembled WGS sequence"/>
</dbReference>
<dbReference type="AlphaFoldDB" id="A0A151MHU5"/>
<reference evidence="1 2" key="1">
    <citation type="journal article" date="2012" name="Genome Biol.">
        <title>Sequencing three crocodilian genomes to illuminate the evolution of archosaurs and amniotes.</title>
        <authorList>
            <person name="St John J.A."/>
            <person name="Braun E.L."/>
            <person name="Isberg S.R."/>
            <person name="Miles L.G."/>
            <person name="Chong A.Y."/>
            <person name="Gongora J."/>
            <person name="Dalzell P."/>
            <person name="Moran C."/>
            <person name="Bed'hom B."/>
            <person name="Abzhanov A."/>
            <person name="Burgess S.C."/>
            <person name="Cooksey A.M."/>
            <person name="Castoe T.A."/>
            <person name="Crawford N.G."/>
            <person name="Densmore L.D."/>
            <person name="Drew J.C."/>
            <person name="Edwards S.V."/>
            <person name="Faircloth B.C."/>
            <person name="Fujita M.K."/>
            <person name="Greenwold M.J."/>
            <person name="Hoffmann F.G."/>
            <person name="Howard J.M."/>
            <person name="Iguchi T."/>
            <person name="Janes D.E."/>
            <person name="Khan S.Y."/>
            <person name="Kohno S."/>
            <person name="de Koning A.J."/>
            <person name="Lance S.L."/>
            <person name="McCarthy F.M."/>
            <person name="McCormack J.E."/>
            <person name="Merchant M.E."/>
            <person name="Peterson D.G."/>
            <person name="Pollock D.D."/>
            <person name="Pourmand N."/>
            <person name="Raney B.J."/>
            <person name="Roessler K.A."/>
            <person name="Sanford J.R."/>
            <person name="Sawyer R.H."/>
            <person name="Schmidt C.J."/>
            <person name="Triplett E.W."/>
            <person name="Tuberville T.D."/>
            <person name="Venegas-Anaya M."/>
            <person name="Howard J.T."/>
            <person name="Jarvis E.D."/>
            <person name="Guillette L.J.Jr."/>
            <person name="Glenn T.C."/>
            <person name="Green R.E."/>
            <person name="Ray D.A."/>
        </authorList>
    </citation>
    <scope>NUCLEOTIDE SEQUENCE [LARGE SCALE GENOMIC DNA]</scope>
    <source>
        <strain evidence="1">KSC_2009_1</strain>
    </source>
</reference>
<name>A0A151MHU5_ALLMI</name>
<evidence type="ECO:0000313" key="2">
    <source>
        <dbReference type="Proteomes" id="UP000050525"/>
    </source>
</evidence>
<comment type="caution">
    <text evidence="1">The sequence shown here is derived from an EMBL/GenBank/DDBJ whole genome shotgun (WGS) entry which is preliminary data.</text>
</comment>
<dbReference type="EMBL" id="AKHW03006155">
    <property type="protein sequence ID" value="KYO24053.1"/>
    <property type="molecule type" value="Genomic_DNA"/>
</dbReference>
<protein>
    <submittedName>
        <fullName evidence="1">Uncharacterized protein</fullName>
    </submittedName>
</protein>
<sequence>MVIFFQTCSLAKMDFRRKVENNDFPFPDYINVGMEMMVSGQVCSKEQPSEGVDCYTDTAKSKKIVRMINYEEEEGELAKMVTVNTNGENASNIHIAAGKTP</sequence>
<accession>A0A151MHU5</accession>
<proteinExistence type="predicted"/>
<gene>
    <name evidence="1" type="ORF">Y1Q_0004636</name>
</gene>
<evidence type="ECO:0000313" key="1">
    <source>
        <dbReference type="EMBL" id="KYO24053.1"/>
    </source>
</evidence>
<organism evidence="1 2">
    <name type="scientific">Alligator mississippiensis</name>
    <name type="common">American alligator</name>
    <dbReference type="NCBI Taxonomy" id="8496"/>
    <lineage>
        <taxon>Eukaryota</taxon>
        <taxon>Metazoa</taxon>
        <taxon>Chordata</taxon>
        <taxon>Craniata</taxon>
        <taxon>Vertebrata</taxon>
        <taxon>Euteleostomi</taxon>
        <taxon>Archelosauria</taxon>
        <taxon>Archosauria</taxon>
        <taxon>Crocodylia</taxon>
        <taxon>Alligatoridae</taxon>
        <taxon>Alligatorinae</taxon>
        <taxon>Alligator</taxon>
    </lineage>
</organism>
<keyword evidence="2" id="KW-1185">Reference proteome</keyword>